<gene>
    <name evidence="1" type="ORF">ACFSDB_03880</name>
</gene>
<reference evidence="2" key="1">
    <citation type="journal article" date="2019" name="Int. J. Syst. Evol. Microbiol.">
        <title>The Global Catalogue of Microorganisms (GCM) 10K type strain sequencing project: providing services to taxonomists for standard genome sequencing and annotation.</title>
        <authorList>
            <consortium name="The Broad Institute Genomics Platform"/>
            <consortium name="The Broad Institute Genome Sequencing Center for Infectious Disease"/>
            <person name="Wu L."/>
            <person name="Ma J."/>
        </authorList>
    </citation>
    <scope>NUCLEOTIDE SEQUENCE [LARGE SCALE GENOMIC DNA]</scope>
    <source>
        <strain evidence="2">CGMCC 1.15475</strain>
    </source>
</reference>
<keyword evidence="1" id="KW-0282">Flagellum</keyword>
<keyword evidence="1" id="KW-0966">Cell projection</keyword>
<accession>A0ABW4QEP3</accession>
<protein>
    <submittedName>
        <fullName evidence="1">Flagellar protein FliT</fullName>
    </submittedName>
</protein>
<organism evidence="1 2">
    <name type="scientific">Planococcus chinensis</name>
    <dbReference type="NCBI Taxonomy" id="272917"/>
    <lineage>
        <taxon>Bacteria</taxon>
        <taxon>Bacillati</taxon>
        <taxon>Bacillota</taxon>
        <taxon>Bacilli</taxon>
        <taxon>Bacillales</taxon>
        <taxon>Caryophanaceae</taxon>
        <taxon>Planococcus</taxon>
    </lineage>
</organism>
<evidence type="ECO:0000313" key="2">
    <source>
        <dbReference type="Proteomes" id="UP001597273"/>
    </source>
</evidence>
<dbReference type="EMBL" id="JBHUFW010000004">
    <property type="protein sequence ID" value="MFD1862052.1"/>
    <property type="molecule type" value="Genomic_DNA"/>
</dbReference>
<keyword evidence="1" id="KW-0969">Cilium</keyword>
<comment type="caution">
    <text evidence="1">The sequence shown here is derived from an EMBL/GenBank/DDBJ whole genome shotgun (WGS) entry which is preliminary data.</text>
</comment>
<name>A0ABW4QEP3_9BACL</name>
<dbReference type="Proteomes" id="UP001597273">
    <property type="component" value="Unassembled WGS sequence"/>
</dbReference>
<evidence type="ECO:0000313" key="1">
    <source>
        <dbReference type="EMBL" id="MFD1862052.1"/>
    </source>
</evidence>
<keyword evidence="2" id="KW-1185">Reference proteome</keyword>
<proteinExistence type="predicted"/>
<sequence>MYGQYLIDLLQQTKELHGKASAIDVKMENNEDGQLEELQAMFEKRQETIARLSAFTGSDGFHWTARDREKISELKELEETLQPMVKGLYRAFGEQLNRINQTKQMSKKYIGAYQNMGAGGSFIDKRK</sequence>
<dbReference type="RefSeq" id="WP_204890896.1">
    <property type="nucleotide sequence ID" value="NZ_JBHUFW010000004.1"/>
</dbReference>